<dbReference type="CDD" id="cd00077">
    <property type="entry name" value="HDc"/>
    <property type="match status" value="1"/>
</dbReference>
<proteinExistence type="predicted"/>
<dbReference type="SMART" id="SM00471">
    <property type="entry name" value="HDc"/>
    <property type="match status" value="1"/>
</dbReference>
<dbReference type="SUPFAM" id="SSF109604">
    <property type="entry name" value="HD-domain/PDEase-like"/>
    <property type="match status" value="1"/>
</dbReference>
<dbReference type="InterPro" id="IPR037522">
    <property type="entry name" value="HD_GYP_dom"/>
</dbReference>
<organism evidence="2 3">
    <name type="scientific">Vulcanibacillus modesticaldus</name>
    <dbReference type="NCBI Taxonomy" id="337097"/>
    <lineage>
        <taxon>Bacteria</taxon>
        <taxon>Bacillati</taxon>
        <taxon>Bacillota</taxon>
        <taxon>Bacilli</taxon>
        <taxon>Bacillales</taxon>
        <taxon>Bacillaceae</taxon>
        <taxon>Vulcanibacillus</taxon>
    </lineage>
</organism>
<keyword evidence="3" id="KW-1185">Reference proteome</keyword>
<dbReference type="EMBL" id="MIJF01000017">
    <property type="protein sequence ID" value="OEF99652.1"/>
    <property type="molecule type" value="Genomic_DNA"/>
</dbReference>
<evidence type="ECO:0000313" key="3">
    <source>
        <dbReference type="Proteomes" id="UP000243739"/>
    </source>
</evidence>
<evidence type="ECO:0000313" key="2">
    <source>
        <dbReference type="EMBL" id="OEF99652.1"/>
    </source>
</evidence>
<dbReference type="PROSITE" id="PS51832">
    <property type="entry name" value="HD_GYP"/>
    <property type="match status" value="1"/>
</dbReference>
<dbReference type="PANTHER" id="PTHR43155:SF2">
    <property type="entry name" value="CYCLIC DI-GMP PHOSPHODIESTERASE PA4108"/>
    <property type="match status" value="1"/>
</dbReference>
<feature type="domain" description="HD-GYP" evidence="1">
    <location>
        <begin position="107"/>
        <end position="303"/>
    </location>
</feature>
<protein>
    <recommendedName>
        <fullName evidence="1">HD-GYP domain-containing protein</fullName>
    </recommendedName>
</protein>
<reference evidence="2 3" key="1">
    <citation type="submission" date="2016-09" db="EMBL/GenBank/DDBJ databases">
        <title>Draft genome sequence for the type strain of Vulcanibacillus modesticaldus BR, a strictly anaerobic, moderately thermophilic, and nitrate-reducing bacterium from deep sea-hydrothermal vents of the Mid-Atlantic Ridge.</title>
        <authorList>
            <person name="Abin C.A."/>
            <person name="Hollibaugh J.T."/>
        </authorList>
    </citation>
    <scope>NUCLEOTIDE SEQUENCE [LARGE SCALE GENOMIC DNA]</scope>
    <source>
        <strain evidence="2 3">BR</strain>
    </source>
</reference>
<dbReference type="STRING" id="337097.BHF71_08045"/>
<dbReference type="Gene3D" id="1.10.3210.10">
    <property type="entry name" value="Hypothetical protein af1432"/>
    <property type="match status" value="1"/>
</dbReference>
<dbReference type="AlphaFoldDB" id="A0A1D2YV96"/>
<name>A0A1D2YV96_9BACI</name>
<dbReference type="Proteomes" id="UP000243739">
    <property type="component" value="Unassembled WGS sequence"/>
</dbReference>
<dbReference type="InterPro" id="IPR003607">
    <property type="entry name" value="HD/PDEase_dom"/>
</dbReference>
<dbReference type="Pfam" id="PF13487">
    <property type="entry name" value="HD_5"/>
    <property type="match status" value="1"/>
</dbReference>
<accession>A0A1D2YV96</accession>
<comment type="caution">
    <text evidence="2">The sequence shown here is derived from an EMBL/GenBank/DDBJ whole genome shotgun (WGS) entry which is preliminary data.</text>
</comment>
<evidence type="ECO:0000259" key="1">
    <source>
        <dbReference type="PROSITE" id="PS51832"/>
    </source>
</evidence>
<gene>
    <name evidence="2" type="ORF">BHF71_08045</name>
</gene>
<sequence>MKLNQDVKSKLGGIIFKKGTVLQSIDKEVLEAFGVKEIEIEETINTKEQKVEIEKERLKSQSEKKGDFKELFNQALKVVEKIFKLAQGNAQIPILDLRKVLQPLLDEKYAQFKYLSSLNYISEDYIKYDSHHALSVGIISSAIAKWRGLEQGERMQIALAGVLHDIGMSRIPVDIIHNKGPLTYNEYAEIKKHTLYGYQILKDTKGLKEGSVLAVLQHHERGDGSGYPLGLKNDQIHQYAKIVAVADIFHAMISKRSHRAEYSPYQAIEQIIVDSFGKLDPVIVRMFTNKMTEFANGTKVVLNNGQEGTIVFIDQKHPTRPLIKVGQSILNLINENELYIKKVL</sequence>
<dbReference type="PANTHER" id="PTHR43155">
    <property type="entry name" value="CYCLIC DI-GMP PHOSPHODIESTERASE PA4108-RELATED"/>
    <property type="match status" value="1"/>
</dbReference>